<evidence type="ECO:0000313" key="6">
    <source>
        <dbReference type="Proteomes" id="UP000316242"/>
    </source>
</evidence>
<dbReference type="PANTHER" id="PTHR46796">
    <property type="entry name" value="HTH-TYPE TRANSCRIPTIONAL ACTIVATOR RHAS-RELATED"/>
    <property type="match status" value="1"/>
</dbReference>
<accession>A0ABQ0RJ95</accession>
<evidence type="ECO:0000256" key="3">
    <source>
        <dbReference type="ARBA" id="ARBA00023163"/>
    </source>
</evidence>
<dbReference type="PROSITE" id="PS01124">
    <property type="entry name" value="HTH_ARAC_FAMILY_2"/>
    <property type="match status" value="1"/>
</dbReference>
<keyword evidence="1" id="KW-0805">Transcription regulation</keyword>
<dbReference type="InterPro" id="IPR046532">
    <property type="entry name" value="DUF6597"/>
</dbReference>
<dbReference type="Pfam" id="PF20240">
    <property type="entry name" value="DUF6597"/>
    <property type="match status" value="1"/>
</dbReference>
<organism evidence="5 6">
    <name type="scientific">Glutamicibacter nicotianae</name>
    <name type="common">Arthrobacter nicotianae</name>
    <dbReference type="NCBI Taxonomy" id="37929"/>
    <lineage>
        <taxon>Bacteria</taxon>
        <taxon>Bacillati</taxon>
        <taxon>Actinomycetota</taxon>
        <taxon>Actinomycetes</taxon>
        <taxon>Micrococcales</taxon>
        <taxon>Micrococcaceae</taxon>
        <taxon>Glutamicibacter</taxon>
    </lineage>
</organism>
<keyword evidence="3" id="KW-0804">Transcription</keyword>
<dbReference type="SUPFAM" id="SSF46689">
    <property type="entry name" value="Homeodomain-like"/>
    <property type="match status" value="1"/>
</dbReference>
<dbReference type="Pfam" id="PF12833">
    <property type="entry name" value="HTH_18"/>
    <property type="match status" value="1"/>
</dbReference>
<gene>
    <name evidence="5" type="ORF">ANI01nite_10810</name>
</gene>
<dbReference type="Gene3D" id="1.10.10.60">
    <property type="entry name" value="Homeodomain-like"/>
    <property type="match status" value="1"/>
</dbReference>
<dbReference type="Proteomes" id="UP000316242">
    <property type="component" value="Unassembled WGS sequence"/>
</dbReference>
<dbReference type="PROSITE" id="PS00041">
    <property type="entry name" value="HTH_ARAC_FAMILY_1"/>
    <property type="match status" value="1"/>
</dbReference>
<evidence type="ECO:0000256" key="2">
    <source>
        <dbReference type="ARBA" id="ARBA00023125"/>
    </source>
</evidence>
<feature type="domain" description="HTH araC/xylS-type" evidence="4">
    <location>
        <begin position="160"/>
        <end position="261"/>
    </location>
</feature>
<proteinExistence type="predicted"/>
<name>A0ABQ0RJ95_GLUNI</name>
<evidence type="ECO:0000313" key="5">
    <source>
        <dbReference type="EMBL" id="GEC11878.1"/>
    </source>
</evidence>
<dbReference type="InterPro" id="IPR018060">
    <property type="entry name" value="HTH_AraC"/>
</dbReference>
<dbReference type="InterPro" id="IPR018062">
    <property type="entry name" value="HTH_AraC-typ_CS"/>
</dbReference>
<evidence type="ECO:0000259" key="4">
    <source>
        <dbReference type="PROSITE" id="PS01124"/>
    </source>
</evidence>
<dbReference type="InterPro" id="IPR009057">
    <property type="entry name" value="Homeodomain-like_sf"/>
</dbReference>
<keyword evidence="2" id="KW-0238">DNA-binding</keyword>
<keyword evidence="6" id="KW-1185">Reference proteome</keyword>
<protein>
    <submittedName>
        <fullName evidence="5">AraC family transcriptional regulator</fullName>
    </submittedName>
</protein>
<evidence type="ECO:0000256" key="1">
    <source>
        <dbReference type="ARBA" id="ARBA00023015"/>
    </source>
</evidence>
<dbReference type="RefSeq" id="WP_141356563.1">
    <property type="nucleotide sequence ID" value="NZ_BAAAWM010000001.1"/>
</dbReference>
<dbReference type="SMART" id="SM00342">
    <property type="entry name" value="HTH_ARAC"/>
    <property type="match status" value="1"/>
</dbReference>
<dbReference type="EMBL" id="BJNE01000003">
    <property type="protein sequence ID" value="GEC11878.1"/>
    <property type="molecule type" value="Genomic_DNA"/>
</dbReference>
<comment type="caution">
    <text evidence="5">The sequence shown here is derived from an EMBL/GenBank/DDBJ whole genome shotgun (WGS) entry which is preliminary data.</text>
</comment>
<reference evidence="5 6" key="1">
    <citation type="submission" date="2019-06" db="EMBL/GenBank/DDBJ databases">
        <title>Whole genome shotgun sequence of Glutamicibacter nicotianae NBRC 14234.</title>
        <authorList>
            <person name="Hosoyama A."/>
            <person name="Uohara A."/>
            <person name="Ohji S."/>
            <person name="Ichikawa N."/>
        </authorList>
    </citation>
    <scope>NUCLEOTIDE SEQUENCE [LARGE SCALE GENOMIC DNA]</scope>
    <source>
        <strain evidence="5 6">NBRC 14234</strain>
    </source>
</reference>
<dbReference type="InterPro" id="IPR050204">
    <property type="entry name" value="AraC_XylS_family_regulators"/>
</dbReference>
<sequence>MEEAAADPRGVLYPARLPAIERYSPDPCLSQLVSWFWLVEWDIAPGRTSRQELLPFPQMNLVVQAEGVTLSGPASGASHRDLSGSGWAVAALLRHAAAQALGVEPVQLLDQEIQFNAPELLAAITEIKTRGPHESNGAACADAFSSWFNAHLPHVSREGLRANELLDAVAMERGIVRVSQLAQHLSLSSRSLQRMSERYLGLGPLAVIRRYRLQEAARRLRDDPGASIAGIAAELGYSDQAHLAADFRKVLGYSPRTYRQGRI</sequence>